<gene>
    <name evidence="1" type="ORF">AB8B22_06245</name>
</gene>
<dbReference type="AlphaFoldDB" id="A0AB39VGE0"/>
<reference evidence="1" key="1">
    <citation type="submission" date="2024-07" db="EMBL/GenBank/DDBJ databases">
        <authorList>
            <person name="Li X.-J."/>
            <person name="Wang X."/>
        </authorList>
    </citation>
    <scope>NUCLEOTIDE SEQUENCE</scope>
    <source>
        <strain evidence="1">HSP-334</strain>
    </source>
</reference>
<evidence type="ECO:0000313" key="1">
    <source>
        <dbReference type="EMBL" id="XDU66028.1"/>
    </source>
</evidence>
<sequence>MSNDKIEIILPGNLSSGMSEDEYMRGYTSTLTNPIIANIFYQLRIIEKFGIGIKKIKYEYRENIVKPSFETHKNSIRITLPIIKTVLSNLVNREVKVFEILKKYEKLSRKEIKYLSGYSKSKVIRSVNSLIEKSIAEQV</sequence>
<dbReference type="KEGG" id="lrug:AB8B22_06245"/>
<name>A0AB39VGE0_9FUSO</name>
<dbReference type="PANTHER" id="PTHR30595:SF6">
    <property type="entry name" value="SCHLAFEN ALBA-2 DOMAIN-CONTAINING PROTEIN"/>
    <property type="match status" value="1"/>
</dbReference>
<dbReference type="PANTHER" id="PTHR30595">
    <property type="entry name" value="GLPR-RELATED TRANSCRIPTIONAL REPRESSOR"/>
    <property type="match status" value="1"/>
</dbReference>
<protein>
    <submittedName>
        <fullName evidence="1">ATP-binding protein</fullName>
    </submittedName>
</protein>
<dbReference type="Pfam" id="PF13749">
    <property type="entry name" value="HATPase_c_4"/>
    <property type="match status" value="1"/>
</dbReference>
<keyword evidence="1" id="KW-0547">Nucleotide-binding</keyword>
<keyword evidence="1" id="KW-0067">ATP-binding</keyword>
<dbReference type="EMBL" id="CP165644">
    <property type="protein sequence ID" value="XDU66028.1"/>
    <property type="molecule type" value="Genomic_DNA"/>
</dbReference>
<organism evidence="1">
    <name type="scientific">Leptotrichia rugosa</name>
    <dbReference type="NCBI Taxonomy" id="3239302"/>
    <lineage>
        <taxon>Bacteria</taxon>
        <taxon>Fusobacteriati</taxon>
        <taxon>Fusobacteriota</taxon>
        <taxon>Fusobacteriia</taxon>
        <taxon>Fusobacteriales</taxon>
        <taxon>Leptotrichiaceae</taxon>
        <taxon>Leptotrichia</taxon>
    </lineage>
</organism>
<dbReference type="GO" id="GO:0005524">
    <property type="term" value="F:ATP binding"/>
    <property type="evidence" value="ECO:0007669"/>
    <property type="project" value="UniProtKB-KW"/>
</dbReference>
<dbReference type="InterPro" id="IPR038475">
    <property type="entry name" value="RecG_C_sf"/>
</dbReference>
<dbReference type="RefSeq" id="WP_369710468.1">
    <property type="nucleotide sequence ID" value="NZ_CP165644.1"/>
</dbReference>
<accession>A0AB39VGE0</accession>
<dbReference type="Gene3D" id="3.30.565.60">
    <property type="match status" value="1"/>
</dbReference>
<proteinExistence type="predicted"/>